<reference evidence="2" key="1">
    <citation type="journal article" date="2022" name="bioRxiv">
        <title>Sequencing and chromosome-scale assembly of the giantPleurodeles waltlgenome.</title>
        <authorList>
            <person name="Brown T."/>
            <person name="Elewa A."/>
            <person name="Iarovenko S."/>
            <person name="Subramanian E."/>
            <person name="Araus A.J."/>
            <person name="Petzold A."/>
            <person name="Susuki M."/>
            <person name="Suzuki K.-i.T."/>
            <person name="Hayashi T."/>
            <person name="Toyoda A."/>
            <person name="Oliveira C."/>
            <person name="Osipova E."/>
            <person name="Leigh N.D."/>
            <person name="Simon A."/>
            <person name="Yun M.H."/>
        </authorList>
    </citation>
    <scope>NUCLEOTIDE SEQUENCE</scope>
    <source>
        <strain evidence="2">20211129_DDA</strain>
        <tissue evidence="2">Liver</tissue>
    </source>
</reference>
<accession>A0AAV7MTD7</accession>
<sequence>MVSSREETEQCSVRLRAHRTAKKYAARQAMAPGQVSRLDCHPSLRWGEATLAVGRMWLQPSGSQTPAAEKLGSNTFLEVRRRGSERTPKHSGTAEIQPAMGAVWRDGDTGSEAAQRDQDASSGPIAI</sequence>
<feature type="region of interest" description="Disordered" evidence="1">
    <location>
        <begin position="82"/>
        <end position="127"/>
    </location>
</feature>
<dbReference type="AlphaFoldDB" id="A0AAV7MTD7"/>
<gene>
    <name evidence="2" type="ORF">NDU88_004240</name>
</gene>
<protein>
    <submittedName>
        <fullName evidence="2">Uncharacterized protein</fullName>
    </submittedName>
</protein>
<dbReference type="EMBL" id="JANPWB010000013">
    <property type="protein sequence ID" value="KAJ1106842.1"/>
    <property type="molecule type" value="Genomic_DNA"/>
</dbReference>
<organism evidence="2 3">
    <name type="scientific">Pleurodeles waltl</name>
    <name type="common">Iberian ribbed newt</name>
    <dbReference type="NCBI Taxonomy" id="8319"/>
    <lineage>
        <taxon>Eukaryota</taxon>
        <taxon>Metazoa</taxon>
        <taxon>Chordata</taxon>
        <taxon>Craniata</taxon>
        <taxon>Vertebrata</taxon>
        <taxon>Euteleostomi</taxon>
        <taxon>Amphibia</taxon>
        <taxon>Batrachia</taxon>
        <taxon>Caudata</taxon>
        <taxon>Salamandroidea</taxon>
        <taxon>Salamandridae</taxon>
        <taxon>Pleurodelinae</taxon>
        <taxon>Pleurodeles</taxon>
    </lineage>
</organism>
<name>A0AAV7MTD7_PLEWA</name>
<evidence type="ECO:0000313" key="2">
    <source>
        <dbReference type="EMBL" id="KAJ1106842.1"/>
    </source>
</evidence>
<comment type="caution">
    <text evidence="2">The sequence shown here is derived from an EMBL/GenBank/DDBJ whole genome shotgun (WGS) entry which is preliminary data.</text>
</comment>
<evidence type="ECO:0000256" key="1">
    <source>
        <dbReference type="SAM" id="MobiDB-lite"/>
    </source>
</evidence>
<proteinExistence type="predicted"/>
<evidence type="ECO:0000313" key="3">
    <source>
        <dbReference type="Proteomes" id="UP001066276"/>
    </source>
</evidence>
<dbReference type="Proteomes" id="UP001066276">
    <property type="component" value="Chromosome 9"/>
</dbReference>
<keyword evidence="3" id="KW-1185">Reference proteome</keyword>